<sequence>MLAALAEMTMIPSFENREPAQIITERSYFESSGRIYKALSWLDYAKRSNNISALEYAALETRLGIEQLLFEQLVVGVGSELEQKEYKKCKGNAKLLDQVLTRLIPRYEKLVDFTVALAPKGIPISKWDNSRLIRDSGKVSKYLHWSGGLDTTVQSEEWFNSGVDTVLGAAKYVWDTLTKGNTAIIRIEDLQPEIRELWELYASDQITLESAATRADILEPTLQERLTKGSKEHQR</sequence>
<organism evidence="1 2">
    <name type="scientific">Natronospirillum operosum</name>
    <dbReference type="NCBI Taxonomy" id="2759953"/>
    <lineage>
        <taxon>Bacteria</taxon>
        <taxon>Pseudomonadati</taxon>
        <taxon>Pseudomonadota</taxon>
        <taxon>Gammaproteobacteria</taxon>
        <taxon>Oceanospirillales</taxon>
        <taxon>Natronospirillaceae</taxon>
        <taxon>Natronospirillum</taxon>
    </lineage>
</organism>
<comment type="caution">
    <text evidence="1">The sequence shown here is derived from an EMBL/GenBank/DDBJ whole genome shotgun (WGS) entry which is preliminary data.</text>
</comment>
<proteinExistence type="predicted"/>
<reference evidence="1 2" key="1">
    <citation type="submission" date="2019-04" db="EMBL/GenBank/DDBJ databases">
        <title>Natronospirillum operosus gen. nov., sp. nov., a haloalkaliphilic satellite isolated from decaying biomass of laboratory culture of cyanobacterium Geitlerinema sp. and proposal of Natronospirillaceae fam. nov. and Saccharospirillaceae fam. nov.</title>
        <authorList>
            <person name="Kevbrin V."/>
            <person name="Boltyanskaya Y."/>
            <person name="Koziaeva V."/>
            <person name="Grouzdev D.S."/>
            <person name="Park M."/>
            <person name="Cho J."/>
        </authorList>
    </citation>
    <scope>NUCLEOTIDE SEQUENCE [LARGE SCALE GENOMIC DNA]</scope>
    <source>
        <strain evidence="1 2">G-116</strain>
    </source>
</reference>
<evidence type="ECO:0000313" key="1">
    <source>
        <dbReference type="EMBL" id="TGG89393.1"/>
    </source>
</evidence>
<name>A0A4Z0W2W1_9GAMM</name>
<keyword evidence="2" id="KW-1185">Reference proteome</keyword>
<dbReference type="Proteomes" id="UP000297475">
    <property type="component" value="Unassembled WGS sequence"/>
</dbReference>
<dbReference type="AlphaFoldDB" id="A0A4Z0W2W1"/>
<dbReference type="EMBL" id="SRMF01000020">
    <property type="protein sequence ID" value="TGG89393.1"/>
    <property type="molecule type" value="Genomic_DNA"/>
</dbReference>
<evidence type="ECO:0000313" key="2">
    <source>
        <dbReference type="Proteomes" id="UP000297475"/>
    </source>
</evidence>
<accession>A0A4Z0W2W1</accession>
<gene>
    <name evidence="1" type="ORF">E4656_19955</name>
</gene>
<dbReference type="OrthoDB" id="7061886at2"/>
<protein>
    <submittedName>
        <fullName evidence="1">Uncharacterized protein</fullName>
    </submittedName>
</protein>
<dbReference type="RefSeq" id="WP_135485091.1">
    <property type="nucleotide sequence ID" value="NZ_SRMF01000020.1"/>
</dbReference>